<evidence type="ECO:0000313" key="2">
    <source>
        <dbReference type="Proteomes" id="UP001432322"/>
    </source>
</evidence>
<sequence length="332" mass="36318">ALLLSISLSHVFTQLQRICVCGPQRQPCPCPEDYQNKLEELKNRVIRVYAAPSSPVSQPVQNPYINLLRNLQPPSYAQNSIIEQPIGYVLTTSTAEAFYIDTATGQLLPTSRPTPRPVQTLLINQPPPPMFSTGARQTFLVNGGAPVESRSLRVARRPFIPFYGNPTPHMPSLHFPTPSISLPVSSPFISHQPSQPIQQPTRHLVQSHQPISGGGEPNYVSVSQLTRVVNQRTTKRKFTLEKPRPGDVEDLTFVDGGFGEDDIGKKNKAFKAGFPPSAVIGEVSPVVKTRPRSLLETLPPGLIAKVATKIAVKLPPPKFSFSITPSKSAPSF</sequence>
<name>A0AAV5UVY6_9BILA</name>
<reference evidence="1" key="1">
    <citation type="submission" date="2023-10" db="EMBL/GenBank/DDBJ databases">
        <title>Genome assembly of Pristionchus species.</title>
        <authorList>
            <person name="Yoshida K."/>
            <person name="Sommer R.J."/>
        </authorList>
    </citation>
    <scope>NUCLEOTIDE SEQUENCE</scope>
    <source>
        <strain evidence="1">RS5133</strain>
    </source>
</reference>
<evidence type="ECO:0000313" key="1">
    <source>
        <dbReference type="EMBL" id="GMT10893.1"/>
    </source>
</evidence>
<comment type="caution">
    <text evidence="1">The sequence shown here is derived from an EMBL/GenBank/DDBJ whole genome shotgun (WGS) entry which is preliminary data.</text>
</comment>
<dbReference type="AlphaFoldDB" id="A0AAV5UVY6"/>
<proteinExistence type="predicted"/>
<dbReference type="EMBL" id="BTSY01000001">
    <property type="protein sequence ID" value="GMT10893.1"/>
    <property type="molecule type" value="Genomic_DNA"/>
</dbReference>
<protein>
    <submittedName>
        <fullName evidence="1">Uncharacterized protein</fullName>
    </submittedName>
</protein>
<dbReference type="Proteomes" id="UP001432322">
    <property type="component" value="Unassembled WGS sequence"/>
</dbReference>
<gene>
    <name evidence="1" type="ORF">PFISCL1PPCAC_2190</name>
</gene>
<organism evidence="1 2">
    <name type="scientific">Pristionchus fissidentatus</name>
    <dbReference type="NCBI Taxonomy" id="1538716"/>
    <lineage>
        <taxon>Eukaryota</taxon>
        <taxon>Metazoa</taxon>
        <taxon>Ecdysozoa</taxon>
        <taxon>Nematoda</taxon>
        <taxon>Chromadorea</taxon>
        <taxon>Rhabditida</taxon>
        <taxon>Rhabditina</taxon>
        <taxon>Diplogasteromorpha</taxon>
        <taxon>Diplogasteroidea</taxon>
        <taxon>Neodiplogasteridae</taxon>
        <taxon>Pristionchus</taxon>
    </lineage>
</organism>
<keyword evidence="2" id="KW-1185">Reference proteome</keyword>
<accession>A0AAV5UVY6</accession>
<feature type="non-terminal residue" evidence="1">
    <location>
        <position position="1"/>
    </location>
</feature>